<name>A0A162T605_9CRUS</name>
<dbReference type="EMBL" id="LRGB01000007">
    <property type="protein sequence ID" value="KZS21940.1"/>
    <property type="molecule type" value="Genomic_DNA"/>
</dbReference>
<dbReference type="Proteomes" id="UP000076858">
    <property type="component" value="Unassembled WGS sequence"/>
</dbReference>
<accession>A0A162T605</accession>
<evidence type="ECO:0000259" key="2">
    <source>
        <dbReference type="Pfam" id="PF01607"/>
    </source>
</evidence>
<dbReference type="GO" id="GO:0008061">
    <property type="term" value="F:chitin binding"/>
    <property type="evidence" value="ECO:0007669"/>
    <property type="project" value="InterPro"/>
</dbReference>
<dbReference type="GO" id="GO:0005576">
    <property type="term" value="C:extracellular region"/>
    <property type="evidence" value="ECO:0007669"/>
    <property type="project" value="InterPro"/>
</dbReference>
<dbReference type="InterPro" id="IPR036508">
    <property type="entry name" value="Chitin-bd_dom_sf"/>
</dbReference>
<keyword evidence="1" id="KW-0732">Signal</keyword>
<reference evidence="3 4" key="1">
    <citation type="submission" date="2016-03" db="EMBL/GenBank/DDBJ databases">
        <title>EvidentialGene: Evidence-directed Construction of Genes on Genomes.</title>
        <authorList>
            <person name="Gilbert D.G."/>
            <person name="Choi J.-H."/>
            <person name="Mockaitis K."/>
            <person name="Colbourne J."/>
            <person name="Pfrender M."/>
        </authorList>
    </citation>
    <scope>NUCLEOTIDE SEQUENCE [LARGE SCALE GENOMIC DNA]</scope>
    <source>
        <strain evidence="3 4">Xinb3</strain>
        <tissue evidence="3">Complete organism</tissue>
    </source>
</reference>
<comment type="caution">
    <text evidence="3">The sequence shown here is derived from an EMBL/GenBank/DDBJ whole genome shotgun (WGS) entry which is preliminary data.</text>
</comment>
<sequence length="201" mass="22047">MKLLVLSICLLIGVTQNCLATVSGRGPGGPGGEPPVFDCSGKVGYYADLWKNCEVYYQCLEDGTKLTFGCPSHPHQTYFDEAIVQCVDNYRQITLLPIAMRILVSSVFLLIAFTHVCIAAAQGRGPGGPGGEPPVFDCTGKVGYFADLWKNCEVYYHCREDGAKLTYGCSSQPHQTYFDEAVRNCVQHYKCPDPEPISAQF</sequence>
<evidence type="ECO:0000313" key="3">
    <source>
        <dbReference type="EMBL" id="KZS21940.1"/>
    </source>
</evidence>
<dbReference type="InterPro" id="IPR002557">
    <property type="entry name" value="Chitin-bd_dom"/>
</dbReference>
<evidence type="ECO:0000313" key="4">
    <source>
        <dbReference type="Proteomes" id="UP000076858"/>
    </source>
</evidence>
<protein>
    <recommendedName>
        <fullName evidence="2">Chitin-binding type-2 domain-containing protein</fullName>
    </recommendedName>
</protein>
<feature type="chain" id="PRO_5007839703" description="Chitin-binding type-2 domain-containing protein" evidence="1">
    <location>
        <begin position="21"/>
        <end position="201"/>
    </location>
</feature>
<dbReference type="Pfam" id="PF01607">
    <property type="entry name" value="CBM_14"/>
    <property type="match status" value="1"/>
</dbReference>
<feature type="signal peptide" evidence="1">
    <location>
        <begin position="1"/>
        <end position="20"/>
    </location>
</feature>
<dbReference type="OrthoDB" id="10052888at2759"/>
<organism evidence="3 4">
    <name type="scientific">Daphnia magna</name>
    <dbReference type="NCBI Taxonomy" id="35525"/>
    <lineage>
        <taxon>Eukaryota</taxon>
        <taxon>Metazoa</taxon>
        <taxon>Ecdysozoa</taxon>
        <taxon>Arthropoda</taxon>
        <taxon>Crustacea</taxon>
        <taxon>Branchiopoda</taxon>
        <taxon>Diplostraca</taxon>
        <taxon>Cladocera</taxon>
        <taxon>Anomopoda</taxon>
        <taxon>Daphniidae</taxon>
        <taxon>Daphnia</taxon>
    </lineage>
</organism>
<keyword evidence="4" id="KW-1185">Reference proteome</keyword>
<dbReference type="AlphaFoldDB" id="A0A162T605"/>
<dbReference type="SUPFAM" id="SSF57625">
    <property type="entry name" value="Invertebrate chitin-binding proteins"/>
    <property type="match status" value="1"/>
</dbReference>
<evidence type="ECO:0000256" key="1">
    <source>
        <dbReference type="SAM" id="SignalP"/>
    </source>
</evidence>
<feature type="domain" description="Chitin-binding type-2" evidence="2">
    <location>
        <begin position="39"/>
        <end position="89"/>
    </location>
</feature>
<proteinExistence type="predicted"/>
<gene>
    <name evidence="3" type="ORF">APZ42_011071</name>
</gene>